<dbReference type="InterPro" id="IPR001789">
    <property type="entry name" value="Sig_transdc_resp-reg_receiver"/>
</dbReference>
<evidence type="ECO:0000256" key="3">
    <source>
        <dbReference type="ARBA" id="ARBA00022553"/>
    </source>
</evidence>
<dbReference type="EMBL" id="RJVO01000006">
    <property type="protein sequence ID" value="ROH88787.1"/>
    <property type="molecule type" value="Genomic_DNA"/>
</dbReference>
<dbReference type="InterPro" id="IPR036388">
    <property type="entry name" value="WH-like_DNA-bd_sf"/>
</dbReference>
<feature type="modified residue" description="4-aspartylphosphate" evidence="8">
    <location>
        <position position="56"/>
    </location>
</feature>
<evidence type="ECO:0000256" key="7">
    <source>
        <dbReference type="ARBA" id="ARBA00023163"/>
    </source>
</evidence>
<evidence type="ECO:0000259" key="10">
    <source>
        <dbReference type="PROSITE" id="PS50110"/>
    </source>
</evidence>
<sequence length="231" mass="25653">MSAPSRLALIVEDEPAIRRFLRATLAANGYEVLEAATAHAGLTLARGEKPDVLILDLGLPDRDGLELLRELRSESEVPVLVLSARDSEAAKVAALDLGADDYVTKPFGAEELMARLRVALRHRLRSGGEAPRYEHDGLVVDVLRRQVSLRGEPLHLSPKEYRLLELLARHAGKVLTHRYLLEQLWPEGGEADAQYLRVYVRQLRQKLGDPAETPHWLLTEAGVGYRLLAPA</sequence>
<dbReference type="FunFam" id="3.40.50.2300:FF:000021">
    <property type="entry name" value="Two-component system response regulator KdpE"/>
    <property type="match status" value="1"/>
</dbReference>
<proteinExistence type="predicted"/>
<feature type="domain" description="OmpR/PhoB-type" evidence="11">
    <location>
        <begin position="130"/>
        <end position="229"/>
    </location>
</feature>
<dbReference type="CDD" id="cd00383">
    <property type="entry name" value="trans_reg_C"/>
    <property type="match status" value="1"/>
</dbReference>
<keyword evidence="3 8" id="KW-0597">Phosphoprotein</keyword>
<dbReference type="CDD" id="cd17620">
    <property type="entry name" value="REC_OmpR_KdpE-like"/>
    <property type="match status" value="1"/>
</dbReference>
<comment type="caution">
    <text evidence="12">The sequence shown here is derived from an EMBL/GenBank/DDBJ whole genome shotgun (WGS) entry which is preliminary data.</text>
</comment>
<dbReference type="GO" id="GO:0032993">
    <property type="term" value="C:protein-DNA complex"/>
    <property type="evidence" value="ECO:0007669"/>
    <property type="project" value="TreeGrafter"/>
</dbReference>
<protein>
    <submittedName>
        <fullName evidence="12">Response regulator</fullName>
    </submittedName>
</protein>
<evidence type="ECO:0000256" key="9">
    <source>
        <dbReference type="PROSITE-ProRule" id="PRU01091"/>
    </source>
</evidence>
<dbReference type="InterPro" id="IPR011006">
    <property type="entry name" value="CheY-like_superfamily"/>
</dbReference>
<evidence type="ECO:0000256" key="6">
    <source>
        <dbReference type="ARBA" id="ARBA00023125"/>
    </source>
</evidence>
<dbReference type="FunCoup" id="A0A3N0V7K6">
    <property type="interactions" value="155"/>
</dbReference>
<dbReference type="InterPro" id="IPR001867">
    <property type="entry name" value="OmpR/PhoB-type_DNA-bd"/>
</dbReference>
<evidence type="ECO:0000256" key="1">
    <source>
        <dbReference type="ARBA" id="ARBA00004496"/>
    </source>
</evidence>
<accession>A0A3N0V7K6</accession>
<evidence type="ECO:0000256" key="2">
    <source>
        <dbReference type="ARBA" id="ARBA00022490"/>
    </source>
</evidence>
<dbReference type="PANTHER" id="PTHR48111">
    <property type="entry name" value="REGULATOR OF RPOS"/>
    <property type="match status" value="1"/>
</dbReference>
<dbReference type="PROSITE" id="PS51755">
    <property type="entry name" value="OMPR_PHOB"/>
    <property type="match status" value="1"/>
</dbReference>
<dbReference type="SUPFAM" id="SSF52172">
    <property type="entry name" value="CheY-like"/>
    <property type="match status" value="1"/>
</dbReference>
<dbReference type="Gene3D" id="6.10.250.690">
    <property type="match status" value="1"/>
</dbReference>
<evidence type="ECO:0000313" key="12">
    <source>
        <dbReference type="EMBL" id="ROH88787.1"/>
    </source>
</evidence>
<keyword evidence="7" id="KW-0804">Transcription</keyword>
<dbReference type="RefSeq" id="WP_123212409.1">
    <property type="nucleotide sequence ID" value="NZ_RJVO01000006.1"/>
</dbReference>
<dbReference type="GO" id="GO:0000156">
    <property type="term" value="F:phosphorelay response regulator activity"/>
    <property type="evidence" value="ECO:0007669"/>
    <property type="project" value="TreeGrafter"/>
</dbReference>
<evidence type="ECO:0000259" key="11">
    <source>
        <dbReference type="PROSITE" id="PS51755"/>
    </source>
</evidence>
<comment type="subcellular location">
    <subcellularLocation>
        <location evidence="1">Cytoplasm</location>
    </subcellularLocation>
</comment>
<gene>
    <name evidence="12" type="ORF">ED208_13320</name>
</gene>
<keyword evidence="2" id="KW-0963">Cytoplasm</keyword>
<dbReference type="GO" id="GO:0042802">
    <property type="term" value="F:identical protein binding"/>
    <property type="evidence" value="ECO:0007669"/>
    <property type="project" value="UniProtKB-ARBA"/>
</dbReference>
<keyword evidence="4" id="KW-0902">Two-component regulatory system</keyword>
<dbReference type="Proteomes" id="UP000282106">
    <property type="component" value="Unassembled WGS sequence"/>
</dbReference>
<dbReference type="SMART" id="SM00862">
    <property type="entry name" value="Trans_reg_C"/>
    <property type="match status" value="1"/>
</dbReference>
<feature type="DNA-binding region" description="OmpR/PhoB-type" evidence="9">
    <location>
        <begin position="130"/>
        <end position="229"/>
    </location>
</feature>
<dbReference type="Gene3D" id="3.40.50.2300">
    <property type="match status" value="1"/>
</dbReference>
<feature type="domain" description="Response regulatory" evidence="10">
    <location>
        <begin position="7"/>
        <end position="120"/>
    </location>
</feature>
<evidence type="ECO:0000256" key="5">
    <source>
        <dbReference type="ARBA" id="ARBA00023015"/>
    </source>
</evidence>
<keyword evidence="5" id="KW-0805">Transcription regulation</keyword>
<dbReference type="AlphaFoldDB" id="A0A3N0V7K6"/>
<dbReference type="PROSITE" id="PS50110">
    <property type="entry name" value="RESPONSE_REGULATORY"/>
    <property type="match status" value="1"/>
</dbReference>
<dbReference type="Gene3D" id="1.10.10.10">
    <property type="entry name" value="Winged helix-like DNA-binding domain superfamily/Winged helix DNA-binding domain"/>
    <property type="match status" value="1"/>
</dbReference>
<dbReference type="PANTHER" id="PTHR48111:SF50">
    <property type="entry name" value="KDP OPERON TRANSCRIPTIONAL REGULATORY PROTEIN KDPE"/>
    <property type="match status" value="1"/>
</dbReference>
<dbReference type="SMART" id="SM00448">
    <property type="entry name" value="REC"/>
    <property type="match status" value="1"/>
</dbReference>
<dbReference type="GO" id="GO:0005829">
    <property type="term" value="C:cytosol"/>
    <property type="evidence" value="ECO:0007669"/>
    <property type="project" value="TreeGrafter"/>
</dbReference>
<organism evidence="12 13">
    <name type="scientific">Stagnimonas aquatica</name>
    <dbReference type="NCBI Taxonomy" id="2689987"/>
    <lineage>
        <taxon>Bacteria</taxon>
        <taxon>Pseudomonadati</taxon>
        <taxon>Pseudomonadota</taxon>
        <taxon>Gammaproteobacteria</taxon>
        <taxon>Nevskiales</taxon>
        <taxon>Nevskiaceae</taxon>
        <taxon>Stagnimonas</taxon>
    </lineage>
</organism>
<keyword evidence="6 9" id="KW-0238">DNA-binding</keyword>
<evidence type="ECO:0000256" key="8">
    <source>
        <dbReference type="PROSITE-ProRule" id="PRU00169"/>
    </source>
</evidence>
<dbReference type="GO" id="GO:0000987">
    <property type="term" value="F:cis-regulatory region sequence-specific DNA binding"/>
    <property type="evidence" value="ECO:0007669"/>
    <property type="project" value="UniProtKB-ARBA"/>
</dbReference>
<evidence type="ECO:0000256" key="4">
    <source>
        <dbReference type="ARBA" id="ARBA00023012"/>
    </source>
</evidence>
<dbReference type="InParanoid" id="A0A3N0V7K6"/>
<reference evidence="12 13" key="1">
    <citation type="submission" date="2018-10" db="EMBL/GenBank/DDBJ databases">
        <authorList>
            <person name="Chen W.-M."/>
        </authorList>
    </citation>
    <scope>NUCLEOTIDE SEQUENCE [LARGE SCALE GENOMIC DNA]</scope>
    <source>
        <strain evidence="12 13">THS-13</strain>
    </source>
</reference>
<dbReference type="GO" id="GO:0045893">
    <property type="term" value="P:positive regulation of DNA-templated transcription"/>
    <property type="evidence" value="ECO:0007669"/>
    <property type="project" value="UniProtKB-ARBA"/>
</dbReference>
<dbReference type="Pfam" id="PF00072">
    <property type="entry name" value="Response_reg"/>
    <property type="match status" value="1"/>
</dbReference>
<name>A0A3N0V7K6_9GAMM</name>
<dbReference type="InterPro" id="IPR039420">
    <property type="entry name" value="WalR-like"/>
</dbReference>
<evidence type="ECO:0000313" key="13">
    <source>
        <dbReference type="Proteomes" id="UP000282106"/>
    </source>
</evidence>
<keyword evidence="13" id="KW-1185">Reference proteome</keyword>
<dbReference type="Pfam" id="PF00486">
    <property type="entry name" value="Trans_reg_C"/>
    <property type="match status" value="1"/>
</dbReference>